<proteinExistence type="predicted"/>
<evidence type="ECO:0000259" key="2">
    <source>
        <dbReference type="Pfam" id="PF07940"/>
    </source>
</evidence>
<accession>A0A1C2DF04</accession>
<dbReference type="OrthoDB" id="9787373at2"/>
<dbReference type="Gene3D" id="2.70.98.70">
    <property type="match status" value="1"/>
</dbReference>
<dbReference type="GO" id="GO:0030313">
    <property type="term" value="C:cell envelope"/>
    <property type="evidence" value="ECO:0007669"/>
    <property type="project" value="UniProtKB-SubCell"/>
</dbReference>
<feature type="domain" description="Heparinase II/III-like C-terminal" evidence="2">
    <location>
        <begin position="313"/>
        <end position="554"/>
    </location>
</feature>
<protein>
    <submittedName>
        <fullName evidence="3">Heparinase</fullName>
    </submittedName>
</protein>
<comment type="subcellular location">
    <subcellularLocation>
        <location evidence="1">Cell envelope</location>
    </subcellularLocation>
</comment>
<dbReference type="STRING" id="1566387.QV13_27755"/>
<evidence type="ECO:0000256" key="1">
    <source>
        <dbReference type="ARBA" id="ARBA00004196"/>
    </source>
</evidence>
<keyword evidence="4" id="KW-1185">Reference proteome</keyword>
<dbReference type="InterPro" id="IPR012480">
    <property type="entry name" value="Hepar_II_III_C"/>
</dbReference>
<dbReference type="Gene3D" id="1.50.10.100">
    <property type="entry name" value="Chondroitin AC/alginate lyase"/>
    <property type="match status" value="1"/>
</dbReference>
<evidence type="ECO:0000313" key="4">
    <source>
        <dbReference type="Proteomes" id="UP000094412"/>
    </source>
</evidence>
<dbReference type="Pfam" id="PF07940">
    <property type="entry name" value="Hepar_II_III_C"/>
    <property type="match status" value="1"/>
</dbReference>
<dbReference type="GO" id="GO:0016829">
    <property type="term" value="F:lyase activity"/>
    <property type="evidence" value="ECO:0007669"/>
    <property type="project" value="InterPro"/>
</dbReference>
<dbReference type="AlphaFoldDB" id="A0A1C2DF04"/>
<organism evidence="3 4">
    <name type="scientific">Mesorhizobium hungaricum</name>
    <dbReference type="NCBI Taxonomy" id="1566387"/>
    <lineage>
        <taxon>Bacteria</taxon>
        <taxon>Pseudomonadati</taxon>
        <taxon>Pseudomonadota</taxon>
        <taxon>Alphaproteobacteria</taxon>
        <taxon>Hyphomicrobiales</taxon>
        <taxon>Phyllobacteriaceae</taxon>
        <taxon>Mesorhizobium</taxon>
    </lineage>
</organism>
<gene>
    <name evidence="3" type="ORF">QV13_27755</name>
</gene>
<dbReference type="EMBL" id="MDEO01000036">
    <property type="protein sequence ID" value="OCX13303.1"/>
    <property type="molecule type" value="Genomic_DNA"/>
</dbReference>
<name>A0A1C2DF04_9HYPH</name>
<dbReference type="InterPro" id="IPR008929">
    <property type="entry name" value="Chondroitin_lyas"/>
</dbReference>
<reference evidence="3 4" key="1">
    <citation type="submission" date="2016-08" db="EMBL/GenBank/DDBJ databases">
        <title>Whole genome sequence of Mesorhizobium sp. strain UASWS1009 isolated from industrial sewage.</title>
        <authorList>
            <person name="Crovadore J."/>
            <person name="Calmin G."/>
            <person name="Chablais R."/>
            <person name="Cochard B."/>
            <person name="Lefort F."/>
        </authorList>
    </citation>
    <scope>NUCLEOTIDE SEQUENCE [LARGE SCALE GENOMIC DNA]</scope>
    <source>
        <strain evidence="3 4">UASWS1009</strain>
    </source>
</reference>
<dbReference type="Proteomes" id="UP000094412">
    <property type="component" value="Unassembled WGS sequence"/>
</dbReference>
<evidence type="ECO:0000313" key="3">
    <source>
        <dbReference type="EMBL" id="OCX13303.1"/>
    </source>
</evidence>
<comment type="caution">
    <text evidence="3">The sequence shown here is derived from an EMBL/GenBank/DDBJ whole genome shotgun (WGS) entry which is preliminary data.</text>
</comment>
<dbReference type="RefSeq" id="WP_024923047.1">
    <property type="nucleotide sequence ID" value="NZ_MDEO01000036.1"/>
</dbReference>
<sequence length="574" mass="62845">MALAADDTTRLWTLVAKEVWRKARRRLRAGPVYRWRYSGRTPERVLIAPPDLRLADPQIALEIYYGRFPLSGHLVETGGQSPFQLDVAHNGWQRSLHGFRWLRHMRAAGTELAAANARALASDWIAAHGNRIAGIAWEPGTTAKRIIAWQQHSSVVLQGAEFPFYRAFLKSLAVQIRYLRSVTREMPDGKDRLRARVALAFAALSLPAPASALRAATRNLGEELDRQILPDGGHISRNPLAVLELLADLLPLRQTYANQAETPPAALIGAIDRMLPALRFFRHHDGSLARFNGMGATIQDRIAAILRHDDTAGQPLLHAPYSGYERLAMGDVTVIADTGAPPPLDVSNSAHAGCLSFELSSGRQHYIVNAGVDTYGAAEFRPLARATAAHSTATLNDTSSARFALSLRVGGLPGSPLLGGPRNVSSQRLDDGGRQGFVARHDGYAQRFGIVHERELILSANGNVLTGRDRFLRSSGGAIRNDGRDDVAIRFHIHPDTSLFRDEHDRLVLAAEGGDIWVFTSPEIQPEVEESIFFAGIAGPRRSRQIVLHFNASALAEAHWQFVRTGPAGFAARS</sequence>